<dbReference type="Gene3D" id="1.10.10.60">
    <property type="entry name" value="Homeodomain-like"/>
    <property type="match status" value="1"/>
</dbReference>
<dbReference type="PANTHER" id="PTHR30055">
    <property type="entry name" value="HTH-TYPE TRANSCRIPTIONAL REGULATOR RUTR"/>
    <property type="match status" value="1"/>
</dbReference>
<dbReference type="SUPFAM" id="SSF46689">
    <property type="entry name" value="Homeodomain-like"/>
    <property type="match status" value="1"/>
</dbReference>
<keyword evidence="3" id="KW-0804">Transcription</keyword>
<keyword evidence="2 4" id="KW-0238">DNA-binding</keyword>
<dbReference type="InterPro" id="IPR009057">
    <property type="entry name" value="Homeodomain-like_sf"/>
</dbReference>
<dbReference type="Proteomes" id="UP000309673">
    <property type="component" value="Unassembled WGS sequence"/>
</dbReference>
<evidence type="ECO:0000256" key="1">
    <source>
        <dbReference type="ARBA" id="ARBA00023015"/>
    </source>
</evidence>
<dbReference type="RefSeq" id="WP_136776212.1">
    <property type="nucleotide sequence ID" value="NZ_SUPK01000001.1"/>
</dbReference>
<protein>
    <submittedName>
        <fullName evidence="6">TetR/AcrR family transcriptional regulator</fullName>
    </submittedName>
</protein>
<keyword evidence="1" id="KW-0805">Transcription regulation</keyword>
<evidence type="ECO:0000256" key="2">
    <source>
        <dbReference type="ARBA" id="ARBA00023125"/>
    </source>
</evidence>
<name>A0A4U0FHA8_9BACL</name>
<dbReference type="Gene3D" id="1.10.357.10">
    <property type="entry name" value="Tetracycline Repressor, domain 2"/>
    <property type="match status" value="1"/>
</dbReference>
<keyword evidence="7" id="KW-1185">Reference proteome</keyword>
<dbReference type="GO" id="GO:0045892">
    <property type="term" value="P:negative regulation of DNA-templated transcription"/>
    <property type="evidence" value="ECO:0007669"/>
    <property type="project" value="UniProtKB-ARBA"/>
</dbReference>
<evidence type="ECO:0000256" key="3">
    <source>
        <dbReference type="ARBA" id="ARBA00023163"/>
    </source>
</evidence>
<comment type="caution">
    <text evidence="6">The sequence shown here is derived from an EMBL/GenBank/DDBJ whole genome shotgun (WGS) entry which is preliminary data.</text>
</comment>
<feature type="DNA-binding region" description="H-T-H motif" evidence="4">
    <location>
        <begin position="25"/>
        <end position="44"/>
    </location>
</feature>
<accession>A0A4U0FHA8</accession>
<feature type="domain" description="HTH tetR-type" evidence="5">
    <location>
        <begin position="2"/>
        <end position="62"/>
    </location>
</feature>
<dbReference type="InterPro" id="IPR036271">
    <property type="entry name" value="Tet_transcr_reg_TetR-rel_C_sf"/>
</dbReference>
<dbReference type="PROSITE" id="PS50977">
    <property type="entry name" value="HTH_TETR_2"/>
    <property type="match status" value="1"/>
</dbReference>
<reference evidence="6 7" key="1">
    <citation type="submission" date="2019-04" db="EMBL/GenBank/DDBJ databases">
        <title>Cohnella sp. nov., isolated from soil.</title>
        <authorList>
            <person name="Kim W."/>
        </authorList>
    </citation>
    <scope>NUCLEOTIDE SEQUENCE [LARGE SCALE GENOMIC DNA]</scope>
    <source>
        <strain evidence="6 7">CAU 1483</strain>
    </source>
</reference>
<dbReference type="EMBL" id="SUPK01000001">
    <property type="protein sequence ID" value="TJY44403.1"/>
    <property type="molecule type" value="Genomic_DNA"/>
</dbReference>
<evidence type="ECO:0000256" key="4">
    <source>
        <dbReference type="PROSITE-ProRule" id="PRU00335"/>
    </source>
</evidence>
<proteinExistence type="predicted"/>
<organism evidence="6 7">
    <name type="scientific">Cohnella pontilimi</name>
    <dbReference type="NCBI Taxonomy" id="2564100"/>
    <lineage>
        <taxon>Bacteria</taxon>
        <taxon>Bacillati</taxon>
        <taxon>Bacillota</taxon>
        <taxon>Bacilli</taxon>
        <taxon>Bacillales</taxon>
        <taxon>Paenibacillaceae</taxon>
        <taxon>Cohnella</taxon>
    </lineage>
</organism>
<dbReference type="PANTHER" id="PTHR30055:SF234">
    <property type="entry name" value="HTH-TYPE TRANSCRIPTIONAL REGULATOR BETI"/>
    <property type="match status" value="1"/>
</dbReference>
<dbReference type="SUPFAM" id="SSF48498">
    <property type="entry name" value="Tetracyclin repressor-like, C-terminal domain"/>
    <property type="match status" value="1"/>
</dbReference>
<evidence type="ECO:0000313" key="6">
    <source>
        <dbReference type="EMBL" id="TJY44403.1"/>
    </source>
</evidence>
<dbReference type="OrthoDB" id="113732at2"/>
<sequence length="194" mass="21235">MGRKRDAVVETGKRLFLAQGIAGTSMDQIAEAVPVSKMTLYNIFGSKEGLLEAVLDSILEEGVASFDKAMSEAADPLDALNRLASIEGVEREMSVAFLQDLQAFPELLDKLVRLGSEHVMPRFHQVILEGQQKGQIRKDLSPIVIVSFLQAMKDFLTRSEALLGVGNPQTIGQQLTTIFYHGILTNESKETSDG</sequence>
<evidence type="ECO:0000313" key="7">
    <source>
        <dbReference type="Proteomes" id="UP000309673"/>
    </source>
</evidence>
<dbReference type="GO" id="GO:0000976">
    <property type="term" value="F:transcription cis-regulatory region binding"/>
    <property type="evidence" value="ECO:0007669"/>
    <property type="project" value="TreeGrafter"/>
</dbReference>
<dbReference type="Pfam" id="PF00440">
    <property type="entry name" value="TetR_N"/>
    <property type="match status" value="1"/>
</dbReference>
<dbReference type="GO" id="GO:0003700">
    <property type="term" value="F:DNA-binding transcription factor activity"/>
    <property type="evidence" value="ECO:0007669"/>
    <property type="project" value="TreeGrafter"/>
</dbReference>
<dbReference type="PRINTS" id="PR00455">
    <property type="entry name" value="HTHTETR"/>
</dbReference>
<gene>
    <name evidence="6" type="ORF">E5161_03210</name>
</gene>
<dbReference type="AlphaFoldDB" id="A0A4U0FHA8"/>
<dbReference type="InterPro" id="IPR050109">
    <property type="entry name" value="HTH-type_TetR-like_transc_reg"/>
</dbReference>
<dbReference type="FunFam" id="1.10.10.60:FF:000141">
    <property type="entry name" value="TetR family transcriptional regulator"/>
    <property type="match status" value="1"/>
</dbReference>
<dbReference type="InterPro" id="IPR001647">
    <property type="entry name" value="HTH_TetR"/>
</dbReference>
<evidence type="ECO:0000259" key="5">
    <source>
        <dbReference type="PROSITE" id="PS50977"/>
    </source>
</evidence>